<keyword evidence="1" id="KW-0472">Membrane</keyword>
<comment type="caution">
    <text evidence="2">The sequence shown here is derived from an EMBL/GenBank/DDBJ whole genome shotgun (WGS) entry which is preliminary data.</text>
</comment>
<evidence type="ECO:0000313" key="2">
    <source>
        <dbReference type="EMBL" id="GAT04242.1"/>
    </source>
</evidence>
<protein>
    <submittedName>
        <fullName evidence="2">Uncharacterized protein</fullName>
    </submittedName>
</protein>
<keyword evidence="1" id="KW-1133">Transmembrane helix</keyword>
<feature type="transmembrane region" description="Helical" evidence="1">
    <location>
        <begin position="28"/>
        <end position="45"/>
    </location>
</feature>
<name>A0A100WTH2_MYCFO</name>
<reference evidence="3" key="2">
    <citation type="submission" date="2016-02" db="EMBL/GenBank/DDBJ databases">
        <title>Draft genome sequence of five rapidly growing Mycobacterium species.</title>
        <authorList>
            <person name="Katahira K."/>
            <person name="Gotou Y."/>
            <person name="Iida K."/>
            <person name="Ogura Y."/>
            <person name="Hayashi T."/>
        </authorList>
    </citation>
    <scope>NUCLEOTIDE SEQUENCE [LARGE SCALE GENOMIC DNA]</scope>
    <source>
        <strain evidence="3">JCM6368</strain>
    </source>
</reference>
<sequence length="171" mass="18489">MLTGTRIEAPKLGSVAVTRPDPWDMTDAVLLTVLCLFCAGTALGVTRRARSNCRNDEADERLVSLGELVAAFDHMLVRKGLMTRAQLDLIRTGTRSRGIITGMRTTGAAREDYREVELDLMVSRCGGGQFPIRQRALVPASALARISPGNVIDTYYRPGDESAVAVCVPPA</sequence>
<proteinExistence type="predicted"/>
<organism evidence="2 3">
    <name type="scientific">Mycolicibacterium fortuitum subsp. acetamidolyticum</name>
    <dbReference type="NCBI Taxonomy" id="144550"/>
    <lineage>
        <taxon>Bacteria</taxon>
        <taxon>Bacillati</taxon>
        <taxon>Actinomycetota</taxon>
        <taxon>Actinomycetes</taxon>
        <taxon>Mycobacteriales</taxon>
        <taxon>Mycobacteriaceae</taxon>
        <taxon>Mycolicibacterium</taxon>
    </lineage>
</organism>
<accession>A0A100WTH2</accession>
<dbReference type="Proteomes" id="UP000069705">
    <property type="component" value="Unassembled WGS sequence"/>
</dbReference>
<dbReference type="EMBL" id="BCSZ01000043">
    <property type="protein sequence ID" value="GAT04242.1"/>
    <property type="molecule type" value="Genomic_DNA"/>
</dbReference>
<evidence type="ECO:0000256" key="1">
    <source>
        <dbReference type="SAM" id="Phobius"/>
    </source>
</evidence>
<dbReference type="AlphaFoldDB" id="A0A100WTH2"/>
<reference evidence="2 3" key="1">
    <citation type="journal article" date="2016" name="Genome Announc.">
        <title>Draft Genome Sequences of Five Rapidly Growing Mycobacterium Species, M. thermoresistibile, M. fortuitum subsp. acetamidolyticum, M. canariasense, M. brisbanense, and M. novocastrense.</title>
        <authorList>
            <person name="Katahira K."/>
            <person name="Ogura Y."/>
            <person name="Gotoh Y."/>
            <person name="Hayashi T."/>
        </authorList>
    </citation>
    <scope>NUCLEOTIDE SEQUENCE [LARGE SCALE GENOMIC DNA]</scope>
    <source>
        <strain evidence="2 3">JCM6368</strain>
    </source>
</reference>
<gene>
    <name evidence="2" type="ORF">RMCFA_4353</name>
</gene>
<evidence type="ECO:0000313" key="3">
    <source>
        <dbReference type="Proteomes" id="UP000069705"/>
    </source>
</evidence>
<keyword evidence="1" id="KW-0812">Transmembrane</keyword>